<dbReference type="KEGG" id="opf:CBP31_08590"/>
<keyword evidence="3" id="KW-1185">Reference proteome</keyword>
<gene>
    <name evidence="2" type="ORF">CBP31_08590</name>
</gene>
<dbReference type="PROSITE" id="PS51257">
    <property type="entry name" value="PROKAR_LIPOPROTEIN"/>
    <property type="match status" value="1"/>
</dbReference>
<sequence>MFKNIFILPLLAVSLALVGCATAPQSLYQWDGYQSSVYQYYQTDNNADEQVAALETSLEKAKASDRRVAPGLHAHLGLLYANSGREQQALEQFAMEKHLFPESAMFMDFLLKQNKDAL</sequence>
<dbReference type="RefSeq" id="WP_087036364.1">
    <property type="nucleotide sequence ID" value="NZ_CP021377.1"/>
</dbReference>
<dbReference type="PIRSF" id="PIRSF020555">
    <property type="entry name" value="UCP020555"/>
    <property type="match status" value="1"/>
</dbReference>
<dbReference type="InterPro" id="IPR014508">
    <property type="entry name" value="UCP020555_TPR-like"/>
</dbReference>
<proteinExistence type="predicted"/>
<organism evidence="2 3">
    <name type="scientific">Oceanisphaera profunda</name>
    <dbReference type="NCBI Taxonomy" id="1416627"/>
    <lineage>
        <taxon>Bacteria</taxon>
        <taxon>Pseudomonadati</taxon>
        <taxon>Pseudomonadota</taxon>
        <taxon>Gammaproteobacteria</taxon>
        <taxon>Aeromonadales</taxon>
        <taxon>Aeromonadaceae</taxon>
        <taxon>Oceanisphaera</taxon>
    </lineage>
</organism>
<dbReference type="OrthoDB" id="9800218at2"/>
<evidence type="ECO:0000256" key="1">
    <source>
        <dbReference type="SAM" id="SignalP"/>
    </source>
</evidence>
<evidence type="ECO:0000313" key="3">
    <source>
        <dbReference type="Proteomes" id="UP000243937"/>
    </source>
</evidence>
<name>A0A1Y0D564_9GAMM</name>
<feature type="signal peptide" evidence="1">
    <location>
        <begin position="1"/>
        <end position="23"/>
    </location>
</feature>
<dbReference type="Pfam" id="PF16068">
    <property type="entry name" value="DUF4810"/>
    <property type="match status" value="1"/>
</dbReference>
<dbReference type="Proteomes" id="UP000243937">
    <property type="component" value="Chromosome"/>
</dbReference>
<feature type="chain" id="PRO_5012733751" evidence="1">
    <location>
        <begin position="24"/>
        <end position="118"/>
    </location>
</feature>
<protein>
    <submittedName>
        <fullName evidence="2">DUF4810 domain-containing protein</fullName>
    </submittedName>
</protein>
<dbReference type="EMBL" id="CP021377">
    <property type="protein sequence ID" value="ART82670.1"/>
    <property type="molecule type" value="Genomic_DNA"/>
</dbReference>
<evidence type="ECO:0000313" key="2">
    <source>
        <dbReference type="EMBL" id="ART82670.1"/>
    </source>
</evidence>
<accession>A0A1Y0D564</accession>
<keyword evidence="1" id="KW-0732">Signal</keyword>
<reference evidence="2 3" key="1">
    <citation type="journal article" date="2014" name="Int. J. Syst. Evol. Microbiol.">
        <title>Oceanisphaera profunda sp. nov., a marine bacterium isolated from deep-sea sediment, and emended description of the genus Oceanisphaera.</title>
        <authorList>
            <person name="Xu Z."/>
            <person name="Zhang X.Y."/>
            <person name="Su H.N."/>
            <person name="Yu Z.C."/>
            <person name="Liu C."/>
            <person name="Li H."/>
            <person name="Chen X.L."/>
            <person name="Song X.Y."/>
            <person name="Xie B.B."/>
            <person name="Qin Q.L."/>
            <person name="Zhou B.C."/>
            <person name="Shi M."/>
            <person name="Huang Y."/>
            <person name="Zhang Y.Z."/>
        </authorList>
    </citation>
    <scope>NUCLEOTIDE SEQUENCE [LARGE SCALE GENOMIC DNA]</scope>
    <source>
        <strain evidence="2 3">SM1222</strain>
    </source>
</reference>
<dbReference type="AlphaFoldDB" id="A0A1Y0D564"/>